<feature type="transmembrane region" description="Helical" evidence="2">
    <location>
        <begin position="2551"/>
        <end position="2572"/>
    </location>
</feature>
<feature type="transmembrane region" description="Helical" evidence="2">
    <location>
        <begin position="2405"/>
        <end position="2425"/>
    </location>
</feature>
<gene>
    <name evidence="3" type="primary">Contig2527.g2722</name>
    <name evidence="3" type="ORF">STYLEM_20497</name>
</gene>
<feature type="transmembrane region" description="Helical" evidence="2">
    <location>
        <begin position="2611"/>
        <end position="2631"/>
    </location>
</feature>
<keyword evidence="4" id="KW-1185">Reference proteome</keyword>
<evidence type="ECO:0000256" key="1">
    <source>
        <dbReference type="SAM" id="MobiDB-lite"/>
    </source>
</evidence>
<feature type="compositionally biased region" description="Polar residues" evidence="1">
    <location>
        <begin position="2962"/>
        <end position="2972"/>
    </location>
</feature>
<sequence>MKLRLYVLRLQQIKIQEKLFAKQRPQTILMKAQFRHKTMLFSPSILDLEILSHIALTVVITSINQALRSQGCIACSTVGTNNNIITQRSELDIFMRDCKSIGTQVAACSYTDFYNSDTKTCQSCDSKFPNCASCSSSQCTICQQHFYWNPDGFNHKTGLKQGLCVLNACPVGYCRDSSRKVCQKSTIANCSICTHSYAGVQECTLCQGGYLPQQIDSQTSRCKPQTTVGNFIYFVRSGAPILKSDLVYNPTQNLGLTVQKSFFFIQEAINAAHQNHQTLYLTKINVVIYVGKGEHFFFQCDGDESPLFADSTMTQFVNYCSLLNLEKPNQVNDNVNITIMPLYCDLNRSLGYPNNQEFYNMCINKENMQKPVINVNNKNALFNITGQMHFENLIFQGTNAFAKPNNPSYDYSVLPIKLCDLQFQIALGDKPIYLQKVNVNLTTSILKYECTDQWYAKSNIPKTLEIQPRCITNGYKRFSKNQESSLSCSGDISSNDFFWINPGDQIYSKRKSTLFNLYAFGDYNTVYKQPPYIKINGCEFTMFIGGYTNLINIENNNIMRLAKQNPITVYGKTILQDMDFFSYYGGFRGAKIEIIDSSFKNSRFCLGMITFRKQLYINNIRSFVNFTHHLQPNVTYSDEGSFIMIRGSQFSNLNFLTNVTALAIYDGMTPIRSYKGLNSLESIHYNSFVHKGIVLNVEDFNGPVEIDDCDFQNNFHFIPEIMIRPYKNGLIRDYDHFKDSYRTKEYKITICNEDKQSDEYLFHHGISINDDMDLYFDKFERLGLIYLSRNKNPVIITNSNFKSNMGTFGGAITINSPDWQKGNNSYIYIAGNQFNNNLAYFSGNAIYIRNTIKIQNYSAICAGVHIEKSDFTQNIGMKAHNGGAIAGSCVYIDKSNHDDFQHTSAYFQSLIKNDSFNNMTTQISSIINVEKQYTLFQAQFAIINSKFIENYSGQKGTAVYLRFISKIRIEGCLFQGNGPVVGYLEQQYSPYTQRFSNRPLTFIAPDSPCFEEFNYINFCGKIEERIDWSQVRGALHVWHCDEVWCMNSSSIQQLLIYNSSFVNNEAGPYLDEHLPYDLSSSLYINGGYNNIIENTAFVNHSDSNMYYITGLAPKLGQFFPNIYFKLHQAPIVRITINPKAITGTQILNFSTTCKNCTFTKNQHIQILGLSFDKQYYGSLISLISYYNYGNKFAPMLNLENCIISDNQFRGNESSLIYLFKGLLSVVNTTGTNNGYLTKQVEHKAKLVDSYYFPFDSFNYQMFQKYGIFYLSGMEKFPSGYYHRFQNNQFQFNFAFMGAVYSLRIDGQFALFQKNKYEYNFATNEGAVIFSRNQNDQTTLKFIEEDVSYSNNEIFGTYSLEPHDEDFMSVLFYNSTFRNNRAKTGASFYLDSCGAVIVKNCSFFQDAWHSNLTNYIVSKFKRRNFDIYDFIDYKYMYYLTDQNIQDSGQVFLKKSINSKNVYFLSELVRTSDEYYSDFIDCSFYNLRAEHGAAIMAEESTVMRIFNTKYDAKTVIRNNTVTEYGVIYIYIADEFIATNLTLSNNTALVRGSAIGASSSGSVEFNNCTFQNNRAGKKGTIYIYEDAKVTFDQCLFNQNYAMDSSGIFALNNINKDIIIQNSVFLNNTHDSNLINFILSKSQISNTQFLNNFANKINNGITMINSHVKMSNITVNYTTPQFLWENQYNVDSGFLSLNFQSKLQVTGGSVFQNCRGSIASVLFATGYSQVVIDGNSKILNSASLSGSSLFFTMTDTISISYVQFINNTQNDIVIENAAVNLTNGYFEYGSLQFIKATEANLNVINSTFQNSWNQDTNGKAIYCSCKNMRILNSTFKNLSALEGGALYITSTASNSLFDITNSTFSNNVAYHGGAVKISDAANLTFRGNKFIGNKAQRFNQETSLSQKLVQKGLGGALNIDCFNEAAKLDNNCIIALRGGNIFQQNEAQDDGGAIQWQGNPLIEDGTSKFENNVAQYGSNRGNYANSLIVQFIDNNDVLAPIKNDTLFYLASILQKNETKNISRLLRENLELRLNFMHVQLPKRGQRQLDSQVITFPGIVSGIGFSFIIYILDMDGNIYTSDSESVATLKSLTPDVLLQNQEVNAELGVYNFSNVQINLEPGTSAQLKLTIEGIVTYANEIPFIKNPIIINIQSRECMLGEKYTNDKSCQKCVFGEFLYVKANGEMDCETCNKDRAICYGLYKVAPKPGFWRSSNVSNNFIECPNEFACLGGSETDPIGNCSIGYTGPMCGGCSPGFKKTGQFKCGICPNPTANAVQFAGLLLVAVLVCSFLVRSNINSADKAKPVYAVYVKILTNHFQMISAIATIDYSWPKEIQSFQQGQSSVTGFTQEIFSFDCFLQQSGNSDQSNIYLQKLIFFALLPFILAICSCAFWGLLGIIGRNFSQVKNKLISTMVVLLFLIHPNLAKVFFSAFNCIDVDGINRLKDNIQMICYEDEHLIYLLVVVIPAIIIWVFGIPMAALLMLLRNKQKIQKLSKLAELAKGEQFQLINLKMKYGFLFNGYVIKHYYWEVLILYRKIFIVMTTVFFSVVSSEAQVQVVILIIIISLLFQIKFGPFYTTTLNQMETLSLQVACITMYGGMYYATGVHYAYMSNNSLRWFFLILIIAPNIIFLIYWLNHMRIEILKMAYLKNAKIFKILSCGMYKEDDFQAKHMTTENRSFQANKVNENGENENKTIKSFINDGDKSDFSNIFQESKDSKRKKEYTVSNRKSSMMSSFDEPVSKSKQRKHKSSDYFMGQSNYKEHDLSDEPQNPINLNEVGLDFPMHMMKKIPEFRSKNIYDSPDLSKLSDNNKKSHRGQLSARIMPEAVPDKANYKNTARFMNDLLSSAYSSQEVGSKNRTPQLTSKFSQKRLMDDMFISEPRHQDRIDQSYDNANHQITEANLDAEQDKSPDETFMRDLNDKQYEANHNIEQNMENYPLAKNSFHSPVQPQRNLMELDISEIDQGSVSQKFTNQPSLFGVDEKDKGYKKDPNAKRGYMYHMNDDKKKVKGKEQEDPHTIQTEQSQKKRGKGKKRKK</sequence>
<feature type="compositionally biased region" description="Basic and acidic residues" evidence="1">
    <location>
        <begin position="2976"/>
        <end position="2989"/>
    </location>
</feature>
<feature type="transmembrane region" description="Helical" evidence="2">
    <location>
        <begin position="2453"/>
        <end position="2480"/>
    </location>
</feature>
<name>A0A078BCL1_STYLE</name>
<dbReference type="PANTHER" id="PTHR11319">
    <property type="entry name" value="G PROTEIN-COUPLED RECEPTOR-RELATED"/>
    <property type="match status" value="1"/>
</dbReference>
<feature type="region of interest" description="Disordered" evidence="1">
    <location>
        <begin position="2962"/>
        <end position="3032"/>
    </location>
</feature>
<feature type="transmembrane region" description="Helical" evidence="2">
    <location>
        <begin position="2270"/>
        <end position="2288"/>
    </location>
</feature>
<dbReference type="Proteomes" id="UP000039865">
    <property type="component" value="Unassembled WGS sequence"/>
</dbReference>
<keyword evidence="2" id="KW-1133">Transmembrane helix</keyword>
<dbReference type="SUPFAM" id="SSF51126">
    <property type="entry name" value="Pectin lyase-like"/>
    <property type="match status" value="4"/>
</dbReference>
<feature type="compositionally biased region" description="Basic residues" evidence="1">
    <location>
        <begin position="3022"/>
        <end position="3032"/>
    </location>
</feature>
<feature type="transmembrane region" description="Helical" evidence="2">
    <location>
        <begin position="2584"/>
        <end position="2605"/>
    </location>
</feature>
<feature type="compositionally biased region" description="Basic and acidic residues" evidence="1">
    <location>
        <begin position="2997"/>
        <end position="3013"/>
    </location>
</feature>
<evidence type="ECO:0000313" key="3">
    <source>
        <dbReference type="EMBL" id="CDW91343.1"/>
    </source>
</evidence>
<evidence type="ECO:0000313" key="4">
    <source>
        <dbReference type="Proteomes" id="UP000039865"/>
    </source>
</evidence>
<dbReference type="InterPro" id="IPR006212">
    <property type="entry name" value="Furin_repeat"/>
</dbReference>
<keyword evidence="2" id="KW-0472">Membrane</keyword>
<protein>
    <submittedName>
        <fullName evidence="3">Uncharacterized protein</fullName>
    </submittedName>
</protein>
<feature type="region of interest" description="Disordered" evidence="1">
    <location>
        <begin position="2714"/>
        <end position="2746"/>
    </location>
</feature>
<feature type="compositionally biased region" description="Polar residues" evidence="1">
    <location>
        <begin position="2720"/>
        <end position="2730"/>
    </location>
</feature>
<dbReference type="InterPro" id="IPR006626">
    <property type="entry name" value="PbH1"/>
</dbReference>
<dbReference type="PANTHER" id="PTHR11319:SF35">
    <property type="entry name" value="OUTER MEMBRANE PROTEIN PMPC-RELATED"/>
    <property type="match status" value="1"/>
</dbReference>
<dbReference type="CDD" id="cd00064">
    <property type="entry name" value="FU"/>
    <property type="match status" value="1"/>
</dbReference>
<dbReference type="InterPro" id="IPR009030">
    <property type="entry name" value="Growth_fac_rcpt_cys_sf"/>
</dbReference>
<dbReference type="InParanoid" id="A0A078BCL1"/>
<dbReference type="EMBL" id="CCKQ01019323">
    <property type="protein sequence ID" value="CDW91343.1"/>
    <property type="molecule type" value="Genomic_DNA"/>
</dbReference>
<proteinExistence type="predicted"/>
<evidence type="ECO:0000256" key="2">
    <source>
        <dbReference type="SAM" id="Phobius"/>
    </source>
</evidence>
<dbReference type="SUPFAM" id="SSF57184">
    <property type="entry name" value="Growth factor receptor domain"/>
    <property type="match status" value="1"/>
</dbReference>
<feature type="transmembrane region" description="Helical" evidence="2">
    <location>
        <begin position="2522"/>
        <end position="2545"/>
    </location>
</feature>
<dbReference type="OrthoDB" id="77931at2759"/>
<feature type="transmembrane region" description="Helical" evidence="2">
    <location>
        <begin position="2370"/>
        <end position="2393"/>
    </location>
</feature>
<keyword evidence="2" id="KW-0812">Transmembrane</keyword>
<dbReference type="SMART" id="SM00710">
    <property type="entry name" value="PbH1"/>
    <property type="match status" value="14"/>
</dbReference>
<organism evidence="3 4">
    <name type="scientific">Stylonychia lemnae</name>
    <name type="common">Ciliate</name>
    <dbReference type="NCBI Taxonomy" id="5949"/>
    <lineage>
        <taxon>Eukaryota</taxon>
        <taxon>Sar</taxon>
        <taxon>Alveolata</taxon>
        <taxon>Ciliophora</taxon>
        <taxon>Intramacronucleata</taxon>
        <taxon>Spirotrichea</taxon>
        <taxon>Stichotrichia</taxon>
        <taxon>Sporadotrichida</taxon>
        <taxon>Oxytrichidae</taxon>
        <taxon>Stylonychinae</taxon>
        <taxon>Stylonychia</taxon>
    </lineage>
</organism>
<dbReference type="InterPro" id="IPR011050">
    <property type="entry name" value="Pectin_lyase_fold/virulence"/>
</dbReference>
<reference evidence="3 4" key="1">
    <citation type="submission" date="2014-06" db="EMBL/GenBank/DDBJ databases">
        <authorList>
            <person name="Swart Estienne"/>
        </authorList>
    </citation>
    <scope>NUCLEOTIDE SEQUENCE [LARGE SCALE GENOMIC DNA]</scope>
    <source>
        <strain evidence="3 4">130c</strain>
    </source>
</reference>
<accession>A0A078BCL1</accession>